<dbReference type="VEuPathDB" id="VectorBase:MDOMA2_015369"/>
<feature type="compositionally biased region" description="Basic and acidic residues" evidence="2">
    <location>
        <begin position="67"/>
        <end position="77"/>
    </location>
</feature>
<keyword evidence="4" id="KW-1185">Reference proteome</keyword>
<reference evidence="5" key="1">
    <citation type="submission" date="2025-08" db="UniProtKB">
        <authorList>
            <consortium name="RefSeq"/>
        </authorList>
    </citation>
    <scope>IDENTIFICATION</scope>
    <source>
        <strain evidence="5">Aabys</strain>
        <tissue evidence="5">Whole body</tissue>
    </source>
</reference>
<dbReference type="InterPro" id="IPR009071">
    <property type="entry name" value="HMG_box_dom"/>
</dbReference>
<feature type="compositionally biased region" description="Basic residues" evidence="2">
    <location>
        <begin position="90"/>
        <end position="117"/>
    </location>
</feature>
<keyword evidence="1" id="KW-0539">Nucleus</keyword>
<keyword evidence="1" id="KW-0238">DNA-binding</keyword>
<feature type="region of interest" description="Disordered" evidence="2">
    <location>
        <begin position="59"/>
        <end position="117"/>
    </location>
</feature>
<evidence type="ECO:0000256" key="2">
    <source>
        <dbReference type="SAM" id="MobiDB-lite"/>
    </source>
</evidence>
<dbReference type="InterPro" id="IPR036910">
    <property type="entry name" value="HMG_box_dom_sf"/>
</dbReference>
<dbReference type="Proteomes" id="UP001652621">
    <property type="component" value="Unplaced"/>
</dbReference>
<evidence type="ECO:0000256" key="1">
    <source>
        <dbReference type="PROSITE-ProRule" id="PRU00267"/>
    </source>
</evidence>
<dbReference type="KEGG" id="mde:109614465"/>
<organism evidence="4 5">
    <name type="scientific">Musca domestica</name>
    <name type="common">House fly</name>
    <dbReference type="NCBI Taxonomy" id="7370"/>
    <lineage>
        <taxon>Eukaryota</taxon>
        <taxon>Metazoa</taxon>
        <taxon>Ecdysozoa</taxon>
        <taxon>Arthropoda</taxon>
        <taxon>Hexapoda</taxon>
        <taxon>Insecta</taxon>
        <taxon>Pterygota</taxon>
        <taxon>Neoptera</taxon>
        <taxon>Endopterygota</taxon>
        <taxon>Diptera</taxon>
        <taxon>Brachycera</taxon>
        <taxon>Muscomorpha</taxon>
        <taxon>Muscoidea</taxon>
        <taxon>Muscidae</taxon>
        <taxon>Musca</taxon>
    </lineage>
</organism>
<name>A0A9J7IGN4_MUSDO</name>
<dbReference type="RefSeq" id="XP_019895548.1">
    <property type="nucleotide sequence ID" value="XM_020039989.2"/>
</dbReference>
<evidence type="ECO:0000313" key="5">
    <source>
        <dbReference type="RefSeq" id="XP_019895548.1"/>
    </source>
</evidence>
<feature type="domain" description="HMG box" evidence="3">
    <location>
        <begin position="4"/>
        <end position="62"/>
    </location>
</feature>
<dbReference type="PROSITE" id="PS50118">
    <property type="entry name" value="HMG_BOX_2"/>
    <property type="match status" value="1"/>
</dbReference>
<protein>
    <submittedName>
        <fullName evidence="5">Uncharacterized protein LOC109614465</fullName>
    </submittedName>
</protein>
<sequence length="117" mass="13851">MEVVRKSANPFMLFMTDYRDELAKRGVRNVPASEISKMAGENWRSMSPKEKLSYQVWASKNKSLNDATRRPRAAESRRRARRQSSTPMGRKSRRGRRRSRTSRSMKPMRRSRRSRTM</sequence>
<dbReference type="GO" id="GO:0003677">
    <property type="term" value="F:DNA binding"/>
    <property type="evidence" value="ECO:0007669"/>
    <property type="project" value="UniProtKB-UniRule"/>
</dbReference>
<feature type="DNA-binding region" description="HMG box" evidence="1">
    <location>
        <begin position="4"/>
        <end position="62"/>
    </location>
</feature>
<evidence type="ECO:0000313" key="4">
    <source>
        <dbReference type="Proteomes" id="UP001652621"/>
    </source>
</evidence>
<dbReference type="SUPFAM" id="SSF47095">
    <property type="entry name" value="HMG-box"/>
    <property type="match status" value="1"/>
</dbReference>
<dbReference type="SMART" id="SM00398">
    <property type="entry name" value="HMG"/>
    <property type="match status" value="1"/>
</dbReference>
<gene>
    <name evidence="5" type="primary">LOC109614465</name>
</gene>
<dbReference type="Gene3D" id="1.10.30.10">
    <property type="entry name" value="High mobility group box domain"/>
    <property type="match status" value="1"/>
</dbReference>
<accession>A0A9J7IGN4</accession>
<dbReference type="AlphaFoldDB" id="A0A9J7IGN4"/>
<evidence type="ECO:0000259" key="3">
    <source>
        <dbReference type="PROSITE" id="PS50118"/>
    </source>
</evidence>
<proteinExistence type="predicted"/>
<dbReference type="GO" id="GO:0005634">
    <property type="term" value="C:nucleus"/>
    <property type="evidence" value="ECO:0007669"/>
    <property type="project" value="UniProtKB-UniRule"/>
</dbReference>
<dbReference type="OrthoDB" id="1919336at2759"/>
<dbReference type="Pfam" id="PF00505">
    <property type="entry name" value="HMG_box"/>
    <property type="match status" value="1"/>
</dbReference>
<dbReference type="GeneID" id="109614465"/>